<organism evidence="10 11">
    <name type="scientific">Artemisia annua</name>
    <name type="common">Sweet wormwood</name>
    <dbReference type="NCBI Taxonomy" id="35608"/>
    <lineage>
        <taxon>Eukaryota</taxon>
        <taxon>Viridiplantae</taxon>
        <taxon>Streptophyta</taxon>
        <taxon>Embryophyta</taxon>
        <taxon>Tracheophyta</taxon>
        <taxon>Spermatophyta</taxon>
        <taxon>Magnoliopsida</taxon>
        <taxon>eudicotyledons</taxon>
        <taxon>Gunneridae</taxon>
        <taxon>Pentapetalae</taxon>
        <taxon>asterids</taxon>
        <taxon>campanulids</taxon>
        <taxon>Asterales</taxon>
        <taxon>Asteraceae</taxon>
        <taxon>Asteroideae</taxon>
        <taxon>Anthemideae</taxon>
        <taxon>Artemisiinae</taxon>
        <taxon>Artemisia</taxon>
    </lineage>
</organism>
<evidence type="ECO:0000313" key="11">
    <source>
        <dbReference type="Proteomes" id="UP000245207"/>
    </source>
</evidence>
<sequence>MKPGLHPSPILFPFTVILASVIRFPGILCQNTRPYDVCGQKVECGDIDLEYPFWGAGRPSYCGHPGFQLTCQSNLPELLYESVNYRVLDTDTSAQMIKVARNDLWTTAFCPRYLYNTTYNSTLFNGDDFNQENVSLYYGCNTSVLVTAQPLGNSYKFGCNVNDTPSASYFLTANSVVPAVSDFLVQCENHIDVPVNQTSANILGSTNATRDDLRSALISGFNLQWMVFTNECDDCIRSNGRCGSNSTSPELFVCYCASGNFSRTCEGGFLEVVSIHCPIVSIPIPRLLPITYPASSLMDDLKRQVQQLQEELARVKVVNEEDQFHDEDSNGDDGYYNPFGSSSASDSVDIPEFDGKIQPDEFLDWLHTVVKVFDFKEVSEERKVKLVAIKLRKHAGLWWENLKSRSNVVLLQPYWTYADVCKLAVKVEKQQKEKRGSYTRLFNKEDSTSSGKTSETIPKEMLEFQTGYVLVVVEESRSGIVEHNPLVRKILEEFKDKIDASYPTDNGYAVYDTS</sequence>
<feature type="domain" description="Wall-associated receptor kinase C-terminal" evidence="9">
    <location>
        <begin position="159"/>
        <end position="258"/>
    </location>
</feature>
<comment type="catalytic activity">
    <reaction evidence="5">
        <text>L-threonyl-[protein] + ATP = O-phospho-L-threonyl-[protein] + ADP + H(+)</text>
        <dbReference type="Rhea" id="RHEA:46608"/>
        <dbReference type="Rhea" id="RHEA-COMP:11060"/>
        <dbReference type="Rhea" id="RHEA-COMP:11605"/>
        <dbReference type="ChEBI" id="CHEBI:15378"/>
        <dbReference type="ChEBI" id="CHEBI:30013"/>
        <dbReference type="ChEBI" id="CHEBI:30616"/>
        <dbReference type="ChEBI" id="CHEBI:61977"/>
        <dbReference type="ChEBI" id="CHEBI:456216"/>
        <dbReference type="EC" id="2.7.11.1"/>
    </reaction>
</comment>
<evidence type="ECO:0000256" key="6">
    <source>
        <dbReference type="ARBA" id="ARBA00048679"/>
    </source>
</evidence>
<feature type="domain" description="Wall-associated receptor kinase galacturonan-binding" evidence="8">
    <location>
        <begin position="38"/>
        <end position="101"/>
    </location>
</feature>
<feature type="signal peptide" evidence="7">
    <location>
        <begin position="1"/>
        <end position="29"/>
    </location>
</feature>
<evidence type="ECO:0000256" key="2">
    <source>
        <dbReference type="ARBA" id="ARBA00012513"/>
    </source>
</evidence>
<dbReference type="InterPro" id="IPR025287">
    <property type="entry name" value="WAK_GUB"/>
</dbReference>
<keyword evidence="4" id="KW-0325">Glycoprotein</keyword>
<dbReference type="PANTHER" id="PTHR33138">
    <property type="entry name" value="OS01G0690200 PROTEIN"/>
    <property type="match status" value="1"/>
</dbReference>
<evidence type="ECO:0000313" key="10">
    <source>
        <dbReference type="EMBL" id="PWA86577.1"/>
    </source>
</evidence>
<evidence type="ECO:0000256" key="4">
    <source>
        <dbReference type="ARBA" id="ARBA00023180"/>
    </source>
</evidence>
<evidence type="ECO:0000259" key="8">
    <source>
        <dbReference type="Pfam" id="PF13947"/>
    </source>
</evidence>
<dbReference type="Pfam" id="PF13947">
    <property type="entry name" value="GUB_WAK_bind"/>
    <property type="match status" value="1"/>
</dbReference>
<reference evidence="10 11" key="1">
    <citation type="journal article" date="2018" name="Mol. Plant">
        <title>The genome of Artemisia annua provides insight into the evolution of Asteraceae family and artemisinin biosynthesis.</title>
        <authorList>
            <person name="Shen Q."/>
            <person name="Zhang L."/>
            <person name="Liao Z."/>
            <person name="Wang S."/>
            <person name="Yan T."/>
            <person name="Shi P."/>
            <person name="Liu M."/>
            <person name="Fu X."/>
            <person name="Pan Q."/>
            <person name="Wang Y."/>
            <person name="Lv Z."/>
            <person name="Lu X."/>
            <person name="Zhang F."/>
            <person name="Jiang W."/>
            <person name="Ma Y."/>
            <person name="Chen M."/>
            <person name="Hao X."/>
            <person name="Li L."/>
            <person name="Tang Y."/>
            <person name="Lv G."/>
            <person name="Zhou Y."/>
            <person name="Sun X."/>
            <person name="Brodelius P.E."/>
            <person name="Rose J.K.C."/>
            <person name="Tang K."/>
        </authorList>
    </citation>
    <scope>NUCLEOTIDE SEQUENCE [LARGE SCALE GENOMIC DNA]</scope>
    <source>
        <strain evidence="11">cv. Huhao1</strain>
        <tissue evidence="10">Leaf</tissue>
    </source>
</reference>
<comment type="caution">
    <text evidence="10">The sequence shown here is derived from an EMBL/GenBank/DDBJ whole genome shotgun (WGS) entry which is preliminary data.</text>
</comment>
<dbReference type="AlphaFoldDB" id="A0A2U1PLL6"/>
<dbReference type="EMBL" id="PKPP01001002">
    <property type="protein sequence ID" value="PWA86577.1"/>
    <property type="molecule type" value="Genomic_DNA"/>
</dbReference>
<keyword evidence="3 7" id="KW-0732">Signal</keyword>
<dbReference type="OrthoDB" id="1507006at2759"/>
<name>A0A2U1PLL6_ARTAN</name>
<accession>A0A2U1PLL6</accession>
<dbReference type="Pfam" id="PF14380">
    <property type="entry name" value="WAK_assoc"/>
    <property type="match status" value="1"/>
</dbReference>
<proteinExistence type="predicted"/>
<evidence type="ECO:0000259" key="9">
    <source>
        <dbReference type="Pfam" id="PF14380"/>
    </source>
</evidence>
<dbReference type="InterPro" id="IPR032872">
    <property type="entry name" value="WAK_assoc_C"/>
</dbReference>
<dbReference type="PANTHER" id="PTHR33138:SF72">
    <property type="entry name" value="WALL-ASSOCIATED RECEPTOR KINASE CARBOXY-TERMINAL PROTEIN"/>
    <property type="match status" value="1"/>
</dbReference>
<evidence type="ECO:0000256" key="5">
    <source>
        <dbReference type="ARBA" id="ARBA00047899"/>
    </source>
</evidence>
<evidence type="ECO:0000256" key="3">
    <source>
        <dbReference type="ARBA" id="ARBA00022729"/>
    </source>
</evidence>
<dbReference type="Proteomes" id="UP000245207">
    <property type="component" value="Unassembled WGS sequence"/>
</dbReference>
<evidence type="ECO:0000256" key="1">
    <source>
        <dbReference type="ARBA" id="ARBA00004167"/>
    </source>
</evidence>
<protein>
    <recommendedName>
        <fullName evidence="2">non-specific serine/threonine protein kinase</fullName>
        <ecNumber evidence="2">2.7.11.1</ecNumber>
    </recommendedName>
</protein>
<evidence type="ECO:0000256" key="7">
    <source>
        <dbReference type="SAM" id="SignalP"/>
    </source>
</evidence>
<keyword evidence="11" id="KW-1185">Reference proteome</keyword>
<comment type="subcellular location">
    <subcellularLocation>
        <location evidence="1">Membrane</location>
        <topology evidence="1">Single-pass membrane protein</topology>
    </subcellularLocation>
</comment>
<dbReference type="GO" id="GO:0016020">
    <property type="term" value="C:membrane"/>
    <property type="evidence" value="ECO:0007669"/>
    <property type="project" value="UniProtKB-SubCell"/>
</dbReference>
<dbReference type="GO" id="GO:0004674">
    <property type="term" value="F:protein serine/threonine kinase activity"/>
    <property type="evidence" value="ECO:0007669"/>
    <property type="project" value="UniProtKB-EC"/>
</dbReference>
<dbReference type="STRING" id="35608.A0A2U1PLL6"/>
<gene>
    <name evidence="10" type="ORF">CTI12_AA139760</name>
</gene>
<dbReference type="GO" id="GO:0030247">
    <property type="term" value="F:polysaccharide binding"/>
    <property type="evidence" value="ECO:0007669"/>
    <property type="project" value="InterPro"/>
</dbReference>
<comment type="catalytic activity">
    <reaction evidence="6">
        <text>L-seryl-[protein] + ATP = O-phospho-L-seryl-[protein] + ADP + H(+)</text>
        <dbReference type="Rhea" id="RHEA:17989"/>
        <dbReference type="Rhea" id="RHEA-COMP:9863"/>
        <dbReference type="Rhea" id="RHEA-COMP:11604"/>
        <dbReference type="ChEBI" id="CHEBI:15378"/>
        <dbReference type="ChEBI" id="CHEBI:29999"/>
        <dbReference type="ChEBI" id="CHEBI:30616"/>
        <dbReference type="ChEBI" id="CHEBI:83421"/>
        <dbReference type="ChEBI" id="CHEBI:456216"/>
        <dbReference type="EC" id="2.7.11.1"/>
    </reaction>
</comment>
<dbReference type="EC" id="2.7.11.1" evidence="2"/>
<feature type="chain" id="PRO_5015631036" description="non-specific serine/threonine protein kinase" evidence="7">
    <location>
        <begin position="30"/>
        <end position="514"/>
    </location>
</feature>